<evidence type="ECO:0000256" key="1">
    <source>
        <dbReference type="SAM" id="MobiDB-lite"/>
    </source>
</evidence>
<reference evidence="2" key="1">
    <citation type="submission" date="2020-11" db="EMBL/GenBank/DDBJ databases">
        <authorList>
            <person name="Tran Van P."/>
        </authorList>
    </citation>
    <scope>NUCLEOTIDE SEQUENCE</scope>
</reference>
<gene>
    <name evidence="2" type="ORF">TPSB3V08_LOCUS5172</name>
</gene>
<name>A0A7R9H1P4_TIMPO</name>
<feature type="region of interest" description="Disordered" evidence="1">
    <location>
        <begin position="76"/>
        <end position="96"/>
    </location>
</feature>
<dbReference type="AlphaFoldDB" id="A0A7R9H1P4"/>
<protein>
    <submittedName>
        <fullName evidence="2">Uncharacterized protein</fullName>
    </submittedName>
</protein>
<organism evidence="2">
    <name type="scientific">Timema poppense</name>
    <name type="common">Walking stick</name>
    <dbReference type="NCBI Taxonomy" id="170557"/>
    <lineage>
        <taxon>Eukaryota</taxon>
        <taxon>Metazoa</taxon>
        <taxon>Ecdysozoa</taxon>
        <taxon>Arthropoda</taxon>
        <taxon>Hexapoda</taxon>
        <taxon>Insecta</taxon>
        <taxon>Pterygota</taxon>
        <taxon>Neoptera</taxon>
        <taxon>Polyneoptera</taxon>
        <taxon>Phasmatodea</taxon>
        <taxon>Timematodea</taxon>
        <taxon>Timematoidea</taxon>
        <taxon>Timematidae</taxon>
        <taxon>Timema</taxon>
    </lineage>
</organism>
<feature type="compositionally biased region" description="Basic and acidic residues" evidence="1">
    <location>
        <begin position="79"/>
        <end position="96"/>
    </location>
</feature>
<sequence length="593" mass="66203">MDYQSLLESLTDRECGRGELPSLGDIMTGTELRTSADNSRTQSDKLALEWRVNGAISDNNSKTSQYVVTKRIAVSTESGEDRREKEGERGEGGMERGLCRSPIELEEALRIAQDQEVATSCFFPGFCHKGGGEQNKAVEIVPSVDNWEDSGVDKTPSVPYEGFVNLEENLELGRLKIEEINLHLHGGRVKNHLRKIILSSPDQDSNLDLPVFSSLAQHESSTLANYPTKEGKRKTLKFGDFGQVVGGGLRIMCSWISGKVTVKESQKSFQMKTVIHDKTSPEGSCRVQLSKEKQPELLTNEKIEPPENNETGIVKPGTSRSEDPEFMNFDEGFQLLNASLTLIDNNKDININICKLGNKATGNQIIKYEVGQRVLDAFLNGLMGNVGRMIRIARPRNFQEGIKAAVSLVETDNRPHHQGTPKLPQAAGKPCFSCSKVKDVIRVEGNNFQKDQEQDEDGQKWQDQALFEKRDGVVYRKTNQGPTYDSKTHTSTKLLPFEIISGSRMKTPFDRRKLPSDVTNQQIVNLAEIQEIWEKLNPEAGRRTCSLHVWCFRGLGGFGVDSWPISASGLASVFDLMWKESVRRGTGRLARKE</sequence>
<feature type="region of interest" description="Disordered" evidence="1">
    <location>
        <begin position="303"/>
        <end position="322"/>
    </location>
</feature>
<dbReference type="EMBL" id="OD002675">
    <property type="protein sequence ID" value="CAD7405865.1"/>
    <property type="molecule type" value="Genomic_DNA"/>
</dbReference>
<evidence type="ECO:0000313" key="2">
    <source>
        <dbReference type="EMBL" id="CAD7405865.1"/>
    </source>
</evidence>
<accession>A0A7R9H1P4</accession>
<proteinExistence type="predicted"/>